<reference evidence="3 4" key="1">
    <citation type="submission" date="2019-08" db="EMBL/GenBank/DDBJ databases">
        <authorList>
            <person name="Liang Q."/>
        </authorList>
    </citation>
    <scope>NUCLEOTIDE SEQUENCE [LARGE SCALE GENOMIC DNA]</scope>
    <source>
        <strain evidence="3 4">V1718</strain>
    </source>
</reference>
<sequence>MSTIIEAEFVEFAEHAEQTEDSQVQKFGEPSQGIRRAPKVKETAVTMPLERWLEVDRTLHELYQLCEFAIWQRDQANNRNESAEKRAQALEEQVALLSTRLHLWMEERMENDRESKEIREEAEHMRRVAAEALSLGVFDRKRRKELLDQL</sequence>
<evidence type="ECO:0000256" key="1">
    <source>
        <dbReference type="SAM" id="Coils"/>
    </source>
</evidence>
<dbReference type="KEGG" id="bbae:FRD01_20770"/>
<dbReference type="EMBL" id="CP042467">
    <property type="protein sequence ID" value="QED29624.1"/>
    <property type="molecule type" value="Genomic_DNA"/>
</dbReference>
<keyword evidence="4" id="KW-1185">Reference proteome</keyword>
<accession>A0A5B8XW27</accession>
<evidence type="ECO:0000313" key="4">
    <source>
        <dbReference type="Proteomes" id="UP000321595"/>
    </source>
</evidence>
<protein>
    <submittedName>
        <fullName evidence="3">Uncharacterized protein</fullName>
    </submittedName>
</protein>
<dbReference type="RefSeq" id="WP_146962857.1">
    <property type="nucleotide sequence ID" value="NZ_CP042467.1"/>
</dbReference>
<organism evidence="3 4">
    <name type="scientific">Microvenator marinus</name>
    <dbReference type="NCBI Taxonomy" id="2600177"/>
    <lineage>
        <taxon>Bacteria</taxon>
        <taxon>Deltaproteobacteria</taxon>
        <taxon>Bradymonadales</taxon>
        <taxon>Microvenatoraceae</taxon>
        <taxon>Microvenator</taxon>
    </lineage>
</organism>
<feature type="coiled-coil region" evidence="1">
    <location>
        <begin position="66"/>
        <end position="107"/>
    </location>
</feature>
<evidence type="ECO:0000256" key="2">
    <source>
        <dbReference type="SAM" id="MobiDB-lite"/>
    </source>
</evidence>
<proteinExistence type="predicted"/>
<keyword evidence="1" id="KW-0175">Coiled coil</keyword>
<feature type="region of interest" description="Disordered" evidence="2">
    <location>
        <begin position="20"/>
        <end position="39"/>
    </location>
</feature>
<dbReference type="Proteomes" id="UP000321595">
    <property type="component" value="Chromosome"/>
</dbReference>
<name>A0A5B8XW27_9DELT</name>
<dbReference type="AlphaFoldDB" id="A0A5B8XW27"/>
<evidence type="ECO:0000313" key="3">
    <source>
        <dbReference type="EMBL" id="QED29624.1"/>
    </source>
</evidence>
<gene>
    <name evidence="3" type="ORF">FRD01_20770</name>
</gene>